<evidence type="ECO:0000256" key="1">
    <source>
        <dbReference type="SAM" id="SignalP"/>
    </source>
</evidence>
<dbReference type="RefSeq" id="XP_047759428.1">
    <property type="nucleotide sequence ID" value="XM_047907264.1"/>
</dbReference>
<dbReference type="KEGG" id="ffu:CLAFUR5_08116"/>
<sequence length="574" mass="64607">MSGVEAIAGLVLGVIPLIVSALEHYEDAFRILGCWRHYKVEHRKCRNRIRHLQMEVQLTLEELCLTVPDSRDRQEGIVGPVSKQEDLTLEARLLNRLGPEVHGLFVDTLQDIADAPQELEGVLGIHNPSVKERMLSEGQPRPGKVGSRIERGRSKMTYEAQRTKFSIQKERREELFAHIERCSSSLAGLLARHDKVARLSRLQVSHEANTTLKRTLRDFWRHASNIHRLICLAWGCVCATSHFADIQLVHRRTADVDLKVTFHYSHHAAASRPWSPHRALISKVERSVVRSQEPNPVMTPLQSLRAPNNLKSILAPLENGKQPIRPSKKAVSSVKFTEKPVAMPSKIDVTTIQMPTIDGHSKVDLTNDVIRACMQSEEKIESLCQSIREHNQHAPCCGLLIDANIDGEYSVHTLPSVKNSSIEPQMITLHALLTVPRHHASALSCVERHGIALAVASSHLQLHSSEWLKQPWNSKDILFPLDQDRPQLDQLYLRKYFAPSADPNQPRLIDETFSTLGIVLLELCFGYTLDQSPYRQAYLAQDGSRDLIQDRIAAQKWAEKVDGEAGPAYADAVE</sequence>
<dbReference type="Proteomes" id="UP000756132">
    <property type="component" value="Chromosome 3"/>
</dbReference>
<evidence type="ECO:0000313" key="4">
    <source>
        <dbReference type="Proteomes" id="UP000756132"/>
    </source>
</evidence>
<gene>
    <name evidence="3" type="ORF">CLAFUR5_08116</name>
</gene>
<keyword evidence="1" id="KW-0732">Signal</keyword>
<dbReference type="GeneID" id="71987994"/>
<reference evidence="3" key="2">
    <citation type="journal article" date="2022" name="Microb. Genom.">
        <title>A chromosome-scale genome assembly of the tomato pathogen Cladosporium fulvum reveals a compartmentalized genome architecture and the presence of a dispensable chromosome.</title>
        <authorList>
            <person name="Zaccaron A.Z."/>
            <person name="Chen L.H."/>
            <person name="Samaras A."/>
            <person name="Stergiopoulos I."/>
        </authorList>
    </citation>
    <scope>NUCLEOTIDE SEQUENCE</scope>
    <source>
        <strain evidence="3">Race5_Kim</strain>
    </source>
</reference>
<organism evidence="3 4">
    <name type="scientific">Passalora fulva</name>
    <name type="common">Tomato leaf mold</name>
    <name type="synonym">Cladosporium fulvum</name>
    <dbReference type="NCBI Taxonomy" id="5499"/>
    <lineage>
        <taxon>Eukaryota</taxon>
        <taxon>Fungi</taxon>
        <taxon>Dikarya</taxon>
        <taxon>Ascomycota</taxon>
        <taxon>Pezizomycotina</taxon>
        <taxon>Dothideomycetes</taxon>
        <taxon>Dothideomycetidae</taxon>
        <taxon>Mycosphaerellales</taxon>
        <taxon>Mycosphaerellaceae</taxon>
        <taxon>Fulvia</taxon>
    </lineage>
</organism>
<evidence type="ECO:0000259" key="2">
    <source>
        <dbReference type="Pfam" id="PF24476"/>
    </source>
</evidence>
<protein>
    <recommendedName>
        <fullName evidence="2">DUF7580 domain-containing protein</fullName>
    </recommendedName>
</protein>
<reference evidence="3" key="1">
    <citation type="submission" date="2021-12" db="EMBL/GenBank/DDBJ databases">
        <authorList>
            <person name="Zaccaron A."/>
            <person name="Stergiopoulos I."/>
        </authorList>
    </citation>
    <scope>NUCLEOTIDE SEQUENCE</scope>
    <source>
        <strain evidence="3">Race5_Kim</strain>
    </source>
</reference>
<accession>A0A9Q8P6P9</accession>
<name>A0A9Q8P6P9_PASFU</name>
<dbReference type="InterPro" id="IPR056002">
    <property type="entry name" value="DUF7580"/>
</dbReference>
<dbReference type="EMBL" id="CP090165">
    <property type="protein sequence ID" value="UJO15062.1"/>
    <property type="molecule type" value="Genomic_DNA"/>
</dbReference>
<feature type="domain" description="DUF7580" evidence="2">
    <location>
        <begin position="375"/>
        <end position="533"/>
    </location>
</feature>
<keyword evidence="4" id="KW-1185">Reference proteome</keyword>
<dbReference type="OrthoDB" id="3565018at2759"/>
<dbReference type="PANTHER" id="PTHR35186">
    <property type="entry name" value="ANK_REP_REGION DOMAIN-CONTAINING PROTEIN"/>
    <property type="match status" value="1"/>
</dbReference>
<dbReference type="PANTHER" id="PTHR35186:SF4">
    <property type="entry name" value="PRION-INHIBITION AND PROPAGATION HELO DOMAIN-CONTAINING PROTEIN"/>
    <property type="match status" value="1"/>
</dbReference>
<proteinExistence type="predicted"/>
<evidence type="ECO:0000313" key="3">
    <source>
        <dbReference type="EMBL" id="UJO15062.1"/>
    </source>
</evidence>
<dbReference type="AlphaFoldDB" id="A0A9Q8P6P9"/>
<dbReference type="Pfam" id="PF24476">
    <property type="entry name" value="DUF7580"/>
    <property type="match status" value="1"/>
</dbReference>
<feature type="chain" id="PRO_5040383852" description="DUF7580 domain-containing protein" evidence="1">
    <location>
        <begin position="22"/>
        <end position="574"/>
    </location>
</feature>
<feature type="signal peptide" evidence="1">
    <location>
        <begin position="1"/>
        <end position="21"/>
    </location>
</feature>